<dbReference type="EMBL" id="WBUI01000019">
    <property type="protein sequence ID" value="KAB2930588.1"/>
    <property type="molecule type" value="Genomic_DNA"/>
</dbReference>
<reference evidence="3 4" key="1">
    <citation type="submission" date="2019-10" db="EMBL/GenBank/DDBJ databases">
        <title>Extracellular Electron Transfer in a Candidatus Methanoperedens spp. Enrichment Culture.</title>
        <authorList>
            <person name="Berger S."/>
            <person name="Rangel Shaw D."/>
            <person name="Berben T."/>
            <person name="In 'T Zandt M."/>
            <person name="Frank J."/>
            <person name="Reimann J."/>
            <person name="Jetten M.S.M."/>
            <person name="Welte C.U."/>
        </authorList>
    </citation>
    <scope>NUCLEOTIDE SEQUENCE [LARGE SCALE GENOMIC DNA]</scope>
    <source>
        <strain evidence="3">SB12</strain>
    </source>
</reference>
<name>A0A833LVZ6_9LEPT</name>
<proteinExistence type="predicted"/>
<accession>A0A833LVZ6</accession>
<keyword evidence="2" id="KW-0472">Membrane</keyword>
<comment type="caution">
    <text evidence="3">The sequence shown here is derived from an EMBL/GenBank/DDBJ whole genome shotgun (WGS) entry which is preliminary data.</text>
</comment>
<evidence type="ECO:0000313" key="3">
    <source>
        <dbReference type="EMBL" id="KAB2930588.1"/>
    </source>
</evidence>
<feature type="transmembrane region" description="Helical" evidence="2">
    <location>
        <begin position="83"/>
        <end position="108"/>
    </location>
</feature>
<gene>
    <name evidence="3" type="ORF">F9K24_16225</name>
</gene>
<evidence type="ECO:0000313" key="4">
    <source>
        <dbReference type="Proteomes" id="UP000460298"/>
    </source>
</evidence>
<evidence type="ECO:0000256" key="1">
    <source>
        <dbReference type="SAM" id="MobiDB-lite"/>
    </source>
</evidence>
<evidence type="ECO:0000256" key="2">
    <source>
        <dbReference type="SAM" id="Phobius"/>
    </source>
</evidence>
<sequence length="109" mass="12422">MKDTAWDQCLDCKHLLPVNRLVCKAFPDGIPDAIRDQDHDHRKPYPGDNGFRYEVKKETKEPKRRSGSVEVDPWKRKILIQSVVILILCAIIGVIVIPPLLVLIVSLIL</sequence>
<keyword evidence="2" id="KW-0812">Transmembrane</keyword>
<keyword evidence="2" id="KW-1133">Transmembrane helix</keyword>
<protein>
    <submittedName>
        <fullName evidence="3">Uncharacterized protein</fullName>
    </submittedName>
</protein>
<dbReference type="Proteomes" id="UP000460298">
    <property type="component" value="Unassembled WGS sequence"/>
</dbReference>
<dbReference type="AlphaFoldDB" id="A0A833LVZ6"/>
<feature type="compositionally biased region" description="Basic and acidic residues" evidence="1">
    <location>
        <begin position="34"/>
        <end position="61"/>
    </location>
</feature>
<feature type="region of interest" description="Disordered" evidence="1">
    <location>
        <begin position="34"/>
        <end position="68"/>
    </location>
</feature>
<organism evidence="3 4">
    <name type="scientific">Leptonema illini</name>
    <dbReference type="NCBI Taxonomy" id="183"/>
    <lineage>
        <taxon>Bacteria</taxon>
        <taxon>Pseudomonadati</taxon>
        <taxon>Spirochaetota</taxon>
        <taxon>Spirochaetia</taxon>
        <taxon>Leptospirales</taxon>
        <taxon>Leptospiraceae</taxon>
        <taxon>Leptonema</taxon>
    </lineage>
</organism>